<gene>
    <name evidence="2" type="ORF">R3W88_000675</name>
</gene>
<organism evidence="2 3">
    <name type="scientific">Solanum pinnatisectum</name>
    <name type="common">tansyleaf nightshade</name>
    <dbReference type="NCBI Taxonomy" id="50273"/>
    <lineage>
        <taxon>Eukaryota</taxon>
        <taxon>Viridiplantae</taxon>
        <taxon>Streptophyta</taxon>
        <taxon>Embryophyta</taxon>
        <taxon>Tracheophyta</taxon>
        <taxon>Spermatophyta</taxon>
        <taxon>Magnoliopsida</taxon>
        <taxon>eudicotyledons</taxon>
        <taxon>Gunneridae</taxon>
        <taxon>Pentapetalae</taxon>
        <taxon>asterids</taxon>
        <taxon>lamiids</taxon>
        <taxon>Solanales</taxon>
        <taxon>Solanaceae</taxon>
        <taxon>Solanoideae</taxon>
        <taxon>Solaneae</taxon>
        <taxon>Solanum</taxon>
    </lineage>
</organism>
<dbReference type="InterPro" id="IPR013187">
    <property type="entry name" value="F-box-assoc_dom_typ3"/>
</dbReference>
<evidence type="ECO:0000313" key="2">
    <source>
        <dbReference type="EMBL" id="KAK4736978.1"/>
    </source>
</evidence>
<dbReference type="Pfam" id="PF08268">
    <property type="entry name" value="FBA_3"/>
    <property type="match status" value="1"/>
</dbReference>
<feature type="domain" description="F-box associated beta-propeller type 3" evidence="1">
    <location>
        <begin position="54"/>
        <end position="230"/>
    </location>
</feature>
<sequence>MRFKCVSTFCNLTVSESAFLDIHKCHSGGTKFLLHEEGVYYTAEEKKDGKASASASVLQVDRFNNFYNGNPAYSRSSCVNGLFCGWESSCMQPAAICNPSTKEVRLLPNPNEGKCWNTFSLGFELEENKYKVLRTTYHPRERHTKYWVFTLGIDKSWRDTQNIFPCIPYCMPSVCTSGVIYQFAMVDYIFIVAFDVKSEKIENIALWDAIELVYYYQLIEVKGKLGVIDYRNG</sequence>
<dbReference type="NCBIfam" id="TIGR01640">
    <property type="entry name" value="F_box_assoc_1"/>
    <property type="match status" value="1"/>
</dbReference>
<dbReference type="PANTHER" id="PTHR31111:SF139">
    <property type="entry name" value="F-BOX ASSOCIATED DOMAIN-CONTAINING PROTEIN"/>
    <property type="match status" value="1"/>
</dbReference>
<dbReference type="AlphaFoldDB" id="A0AAV9MHS4"/>
<dbReference type="InterPro" id="IPR017451">
    <property type="entry name" value="F-box-assoc_interact_dom"/>
</dbReference>
<dbReference type="EMBL" id="JAWPEI010000001">
    <property type="protein sequence ID" value="KAK4736978.1"/>
    <property type="molecule type" value="Genomic_DNA"/>
</dbReference>
<reference evidence="2 3" key="1">
    <citation type="submission" date="2023-10" db="EMBL/GenBank/DDBJ databases">
        <title>Genome-Wide Identification Analysis in wild type Solanum Pinnatisectum Reveals Some Genes Defensing Phytophthora Infestans.</title>
        <authorList>
            <person name="Sun C."/>
        </authorList>
    </citation>
    <scope>NUCLEOTIDE SEQUENCE [LARGE SCALE GENOMIC DNA]</scope>
    <source>
        <strain evidence="2">LQN</strain>
        <tissue evidence="2">Leaf</tissue>
    </source>
</reference>
<evidence type="ECO:0000259" key="1">
    <source>
        <dbReference type="Pfam" id="PF08268"/>
    </source>
</evidence>
<name>A0AAV9MHS4_9SOLN</name>
<protein>
    <recommendedName>
        <fullName evidence="1">F-box associated beta-propeller type 3 domain-containing protein</fullName>
    </recommendedName>
</protein>
<proteinExistence type="predicted"/>
<keyword evidence="3" id="KW-1185">Reference proteome</keyword>
<dbReference type="Proteomes" id="UP001311915">
    <property type="component" value="Unassembled WGS sequence"/>
</dbReference>
<comment type="caution">
    <text evidence="2">The sequence shown here is derived from an EMBL/GenBank/DDBJ whole genome shotgun (WGS) entry which is preliminary data.</text>
</comment>
<dbReference type="PANTHER" id="PTHR31111">
    <property type="entry name" value="BNAA05G37150D PROTEIN-RELATED"/>
    <property type="match status" value="1"/>
</dbReference>
<evidence type="ECO:0000313" key="3">
    <source>
        <dbReference type="Proteomes" id="UP001311915"/>
    </source>
</evidence>
<accession>A0AAV9MHS4</accession>